<reference evidence="1" key="1">
    <citation type="journal article" date="2020" name="Stud. Mycol.">
        <title>101 Dothideomycetes genomes: a test case for predicting lifestyles and emergence of pathogens.</title>
        <authorList>
            <person name="Haridas S."/>
            <person name="Albert R."/>
            <person name="Binder M."/>
            <person name="Bloem J."/>
            <person name="Labutti K."/>
            <person name="Salamov A."/>
            <person name="Andreopoulos B."/>
            <person name="Baker S."/>
            <person name="Barry K."/>
            <person name="Bills G."/>
            <person name="Bluhm B."/>
            <person name="Cannon C."/>
            <person name="Castanera R."/>
            <person name="Culley D."/>
            <person name="Daum C."/>
            <person name="Ezra D."/>
            <person name="Gonzalez J."/>
            <person name="Henrissat B."/>
            <person name="Kuo A."/>
            <person name="Liang C."/>
            <person name="Lipzen A."/>
            <person name="Lutzoni F."/>
            <person name="Magnuson J."/>
            <person name="Mondo S."/>
            <person name="Nolan M."/>
            <person name="Ohm R."/>
            <person name="Pangilinan J."/>
            <person name="Park H.-J."/>
            <person name="Ramirez L."/>
            <person name="Alfaro M."/>
            <person name="Sun H."/>
            <person name="Tritt A."/>
            <person name="Yoshinaga Y."/>
            <person name="Zwiers L.-H."/>
            <person name="Turgeon B."/>
            <person name="Goodwin S."/>
            <person name="Spatafora J."/>
            <person name="Crous P."/>
            <person name="Grigoriev I."/>
        </authorList>
    </citation>
    <scope>NUCLEOTIDE SEQUENCE</scope>
    <source>
        <strain evidence="1">ATCC 200398</strain>
    </source>
</reference>
<keyword evidence="2" id="KW-1185">Reference proteome</keyword>
<dbReference type="Proteomes" id="UP000799755">
    <property type="component" value="Unassembled WGS sequence"/>
</dbReference>
<proteinExistence type="predicted"/>
<organism evidence="1 2">
    <name type="scientific">Lindgomyces ingoldianus</name>
    <dbReference type="NCBI Taxonomy" id="673940"/>
    <lineage>
        <taxon>Eukaryota</taxon>
        <taxon>Fungi</taxon>
        <taxon>Dikarya</taxon>
        <taxon>Ascomycota</taxon>
        <taxon>Pezizomycotina</taxon>
        <taxon>Dothideomycetes</taxon>
        <taxon>Pleosporomycetidae</taxon>
        <taxon>Pleosporales</taxon>
        <taxon>Lindgomycetaceae</taxon>
        <taxon>Lindgomyces</taxon>
    </lineage>
</organism>
<gene>
    <name evidence="1" type="ORF">BDR25DRAFT_369265</name>
</gene>
<evidence type="ECO:0000313" key="2">
    <source>
        <dbReference type="Proteomes" id="UP000799755"/>
    </source>
</evidence>
<accession>A0ACB6QUV3</accession>
<evidence type="ECO:0000313" key="1">
    <source>
        <dbReference type="EMBL" id="KAF2470778.1"/>
    </source>
</evidence>
<sequence>QRLVKLLLNKGANVNAQGGEYGNALQVASEGGHEQVVKLLLGKGAYINAQGGRYGNKLLIDKGG</sequence>
<protein>
    <submittedName>
        <fullName evidence="1">Uncharacterized protein</fullName>
    </submittedName>
</protein>
<comment type="caution">
    <text evidence="1">The sequence shown here is derived from an EMBL/GenBank/DDBJ whole genome shotgun (WGS) entry which is preliminary data.</text>
</comment>
<name>A0ACB6QUV3_9PLEO</name>
<dbReference type="EMBL" id="MU003507">
    <property type="protein sequence ID" value="KAF2470778.1"/>
    <property type="molecule type" value="Genomic_DNA"/>
</dbReference>
<feature type="non-terminal residue" evidence="1">
    <location>
        <position position="1"/>
    </location>
</feature>